<name>A0A545UC77_9GAMM</name>
<evidence type="ECO:0000256" key="6">
    <source>
        <dbReference type="SAM" id="Phobius"/>
    </source>
</evidence>
<reference evidence="7 8" key="1">
    <citation type="submission" date="2019-07" db="EMBL/GenBank/DDBJ databases">
        <title>Draft genome for Aliikangiella sp. M105.</title>
        <authorList>
            <person name="Wang G."/>
        </authorList>
    </citation>
    <scope>NUCLEOTIDE SEQUENCE [LARGE SCALE GENOMIC DNA]</scope>
    <source>
        <strain evidence="7 8">M105</strain>
    </source>
</reference>
<feature type="transmembrane region" description="Helical" evidence="6">
    <location>
        <begin position="183"/>
        <end position="203"/>
    </location>
</feature>
<feature type="transmembrane region" description="Helical" evidence="6">
    <location>
        <begin position="6"/>
        <end position="26"/>
    </location>
</feature>
<dbReference type="EMBL" id="VIKS01000009">
    <property type="protein sequence ID" value="TQV87033.1"/>
    <property type="molecule type" value="Genomic_DNA"/>
</dbReference>
<dbReference type="GO" id="GO:0005886">
    <property type="term" value="C:plasma membrane"/>
    <property type="evidence" value="ECO:0007669"/>
    <property type="project" value="UniProtKB-SubCell"/>
</dbReference>
<evidence type="ECO:0000256" key="5">
    <source>
        <dbReference type="ARBA" id="ARBA00023136"/>
    </source>
</evidence>
<proteinExistence type="predicted"/>
<dbReference type="OrthoDB" id="5638726at2"/>
<gene>
    <name evidence="7" type="ORF">FLL46_14605</name>
</gene>
<dbReference type="PANTHER" id="PTHR30086">
    <property type="entry name" value="ARGININE EXPORTER PROTEIN ARGO"/>
    <property type="match status" value="1"/>
</dbReference>
<comment type="subcellular location">
    <subcellularLocation>
        <location evidence="1">Cell membrane</location>
        <topology evidence="1">Multi-pass membrane protein</topology>
    </subcellularLocation>
</comment>
<protein>
    <submittedName>
        <fullName evidence="7">Amino acid transporter</fullName>
    </submittedName>
</protein>
<organism evidence="7 8">
    <name type="scientific">Aliikangiella coralliicola</name>
    <dbReference type="NCBI Taxonomy" id="2592383"/>
    <lineage>
        <taxon>Bacteria</taxon>
        <taxon>Pseudomonadati</taxon>
        <taxon>Pseudomonadota</taxon>
        <taxon>Gammaproteobacteria</taxon>
        <taxon>Oceanospirillales</taxon>
        <taxon>Pleioneaceae</taxon>
        <taxon>Aliikangiella</taxon>
    </lineage>
</organism>
<dbReference type="GO" id="GO:0015171">
    <property type="term" value="F:amino acid transmembrane transporter activity"/>
    <property type="evidence" value="ECO:0007669"/>
    <property type="project" value="TreeGrafter"/>
</dbReference>
<keyword evidence="8" id="KW-1185">Reference proteome</keyword>
<evidence type="ECO:0000256" key="1">
    <source>
        <dbReference type="ARBA" id="ARBA00004651"/>
    </source>
</evidence>
<keyword evidence="2" id="KW-1003">Cell membrane</keyword>
<feature type="transmembrane region" description="Helical" evidence="6">
    <location>
        <begin position="147"/>
        <end position="171"/>
    </location>
</feature>
<evidence type="ECO:0000256" key="2">
    <source>
        <dbReference type="ARBA" id="ARBA00022475"/>
    </source>
</evidence>
<dbReference type="Proteomes" id="UP000315439">
    <property type="component" value="Unassembled WGS sequence"/>
</dbReference>
<sequence>MTIYPAIQGFFLGASMIIPIGAQNAFVLNQGIKRNYHLVAATICMLCDFGLILIGVYGGGKLLASNDFLLTLITWAGILFLVVYGGLSFKNIFKPQMVDSTVTTTKKSLKMVILATLAVTLLNPHVYLDTVVILGSVGGQFKGDAQLIFVLGCLLASLVWFYSLSIAAAKLSLTLSKPKTRKFIDFTVGLIMWTIALGLLLNWTNNLS</sequence>
<evidence type="ECO:0000256" key="4">
    <source>
        <dbReference type="ARBA" id="ARBA00022989"/>
    </source>
</evidence>
<keyword evidence="5 6" id="KW-0472">Membrane</keyword>
<dbReference type="Pfam" id="PF01810">
    <property type="entry name" value="LysE"/>
    <property type="match status" value="1"/>
</dbReference>
<dbReference type="InterPro" id="IPR001123">
    <property type="entry name" value="LeuE-type"/>
</dbReference>
<feature type="transmembrane region" description="Helical" evidence="6">
    <location>
        <begin position="68"/>
        <end position="87"/>
    </location>
</feature>
<feature type="transmembrane region" description="Helical" evidence="6">
    <location>
        <begin position="38"/>
        <end position="56"/>
    </location>
</feature>
<dbReference type="RefSeq" id="WP_142931978.1">
    <property type="nucleotide sequence ID" value="NZ_ML660165.1"/>
</dbReference>
<keyword evidence="4 6" id="KW-1133">Transmembrane helix</keyword>
<dbReference type="AlphaFoldDB" id="A0A545UC77"/>
<evidence type="ECO:0000313" key="7">
    <source>
        <dbReference type="EMBL" id="TQV87033.1"/>
    </source>
</evidence>
<evidence type="ECO:0000256" key="3">
    <source>
        <dbReference type="ARBA" id="ARBA00022692"/>
    </source>
</evidence>
<accession>A0A545UC77</accession>
<evidence type="ECO:0000313" key="8">
    <source>
        <dbReference type="Proteomes" id="UP000315439"/>
    </source>
</evidence>
<comment type="caution">
    <text evidence="7">The sequence shown here is derived from an EMBL/GenBank/DDBJ whole genome shotgun (WGS) entry which is preliminary data.</text>
</comment>
<keyword evidence="3 6" id="KW-0812">Transmembrane</keyword>
<feature type="transmembrane region" description="Helical" evidence="6">
    <location>
        <begin position="108"/>
        <end position="127"/>
    </location>
</feature>
<dbReference type="PANTHER" id="PTHR30086:SF20">
    <property type="entry name" value="ARGININE EXPORTER PROTEIN ARGO-RELATED"/>
    <property type="match status" value="1"/>
</dbReference>